<name>A0AAD7GIC6_MYCRO</name>
<evidence type="ECO:0000313" key="2">
    <source>
        <dbReference type="Proteomes" id="UP001221757"/>
    </source>
</evidence>
<evidence type="ECO:0000313" key="1">
    <source>
        <dbReference type="EMBL" id="KAJ7696240.1"/>
    </source>
</evidence>
<dbReference type="AlphaFoldDB" id="A0AAD7GIC6"/>
<sequence>MSPPRDPWEQCNGYPFGLDFAVSIDLQAGIKREKTIARVTSSVAELGHFAISPLNLGHHCSIEFFPAVYRNYAVYGAPRARFSESKKYLQWTRRVRCKAPTISFSFAAWRKLNGKEYSPCLQHGYPNALGGDGLGVGGGGRRSPCAINHTEFGPSNAVP</sequence>
<gene>
    <name evidence="1" type="ORF">B0H17DRAFT_1131033</name>
</gene>
<protein>
    <submittedName>
        <fullName evidence="1">Uncharacterized protein</fullName>
    </submittedName>
</protein>
<dbReference type="Proteomes" id="UP001221757">
    <property type="component" value="Unassembled WGS sequence"/>
</dbReference>
<keyword evidence="2" id="KW-1185">Reference proteome</keyword>
<proteinExistence type="predicted"/>
<comment type="caution">
    <text evidence="1">The sequence shown here is derived from an EMBL/GenBank/DDBJ whole genome shotgun (WGS) entry which is preliminary data.</text>
</comment>
<dbReference type="EMBL" id="JARKIE010000035">
    <property type="protein sequence ID" value="KAJ7696240.1"/>
    <property type="molecule type" value="Genomic_DNA"/>
</dbReference>
<reference evidence="1" key="1">
    <citation type="submission" date="2023-03" db="EMBL/GenBank/DDBJ databases">
        <title>Massive genome expansion in bonnet fungi (Mycena s.s.) driven by repeated elements and novel gene families across ecological guilds.</title>
        <authorList>
            <consortium name="Lawrence Berkeley National Laboratory"/>
            <person name="Harder C.B."/>
            <person name="Miyauchi S."/>
            <person name="Viragh M."/>
            <person name="Kuo A."/>
            <person name="Thoen E."/>
            <person name="Andreopoulos B."/>
            <person name="Lu D."/>
            <person name="Skrede I."/>
            <person name="Drula E."/>
            <person name="Henrissat B."/>
            <person name="Morin E."/>
            <person name="Kohler A."/>
            <person name="Barry K."/>
            <person name="LaButti K."/>
            <person name="Morin E."/>
            <person name="Salamov A."/>
            <person name="Lipzen A."/>
            <person name="Mereny Z."/>
            <person name="Hegedus B."/>
            <person name="Baldrian P."/>
            <person name="Stursova M."/>
            <person name="Weitz H."/>
            <person name="Taylor A."/>
            <person name="Grigoriev I.V."/>
            <person name="Nagy L.G."/>
            <person name="Martin F."/>
            <person name="Kauserud H."/>
        </authorList>
    </citation>
    <scope>NUCLEOTIDE SEQUENCE</scope>
    <source>
        <strain evidence="1">CBHHK067</strain>
    </source>
</reference>
<accession>A0AAD7GIC6</accession>
<organism evidence="1 2">
    <name type="scientific">Mycena rosella</name>
    <name type="common">Pink bonnet</name>
    <name type="synonym">Agaricus rosellus</name>
    <dbReference type="NCBI Taxonomy" id="1033263"/>
    <lineage>
        <taxon>Eukaryota</taxon>
        <taxon>Fungi</taxon>
        <taxon>Dikarya</taxon>
        <taxon>Basidiomycota</taxon>
        <taxon>Agaricomycotina</taxon>
        <taxon>Agaricomycetes</taxon>
        <taxon>Agaricomycetidae</taxon>
        <taxon>Agaricales</taxon>
        <taxon>Marasmiineae</taxon>
        <taxon>Mycenaceae</taxon>
        <taxon>Mycena</taxon>
    </lineage>
</organism>